<sequence length="209" mass="22073">MLTLPYFGLLALVAVLTLPAPWRGLQPIDAVFLLAGYALYLAQALKRGKEEGEKGSWSRKEVALAVAGVAAMGVGAYFVVRASENIASGLGLSEIVTGLFITALATALPELFGAWSIARSGQVTAATSSVIGDHAVTMTVALVPLALVTLPIEDLRLFSVNLAFVALLPAVYAALIHWGSDEHGFTRGQVVALDATYLVYLAVMFLWVL</sequence>
<keyword evidence="4 5" id="KW-0472">Membrane</keyword>
<keyword evidence="8" id="KW-1185">Reference proteome</keyword>
<evidence type="ECO:0000256" key="1">
    <source>
        <dbReference type="ARBA" id="ARBA00004141"/>
    </source>
</evidence>
<dbReference type="GO" id="GO:0055085">
    <property type="term" value="P:transmembrane transport"/>
    <property type="evidence" value="ECO:0007669"/>
    <property type="project" value="InterPro"/>
</dbReference>
<keyword evidence="3 5" id="KW-1133">Transmembrane helix</keyword>
<gene>
    <name evidence="7" type="ORF">BSZ37_20600</name>
</gene>
<evidence type="ECO:0000256" key="2">
    <source>
        <dbReference type="ARBA" id="ARBA00022692"/>
    </source>
</evidence>
<comment type="caution">
    <text evidence="7">The sequence shown here is derived from an EMBL/GenBank/DDBJ whole genome shotgun (WGS) entry which is preliminary data.</text>
</comment>
<dbReference type="GO" id="GO:0016020">
    <property type="term" value="C:membrane"/>
    <property type="evidence" value="ECO:0007669"/>
    <property type="project" value="UniProtKB-SubCell"/>
</dbReference>
<organism evidence="7 8">
    <name type="scientific">Rubrivirga marina</name>
    <dbReference type="NCBI Taxonomy" id="1196024"/>
    <lineage>
        <taxon>Bacteria</taxon>
        <taxon>Pseudomonadati</taxon>
        <taxon>Rhodothermota</taxon>
        <taxon>Rhodothermia</taxon>
        <taxon>Rhodothermales</taxon>
        <taxon>Rubricoccaceae</taxon>
        <taxon>Rubrivirga</taxon>
    </lineage>
</organism>
<accession>A0A271ITY6</accession>
<evidence type="ECO:0000256" key="4">
    <source>
        <dbReference type="ARBA" id="ARBA00023136"/>
    </source>
</evidence>
<feature type="transmembrane region" description="Helical" evidence="5">
    <location>
        <begin position="190"/>
        <end position="208"/>
    </location>
</feature>
<feature type="transmembrane region" description="Helical" evidence="5">
    <location>
        <begin position="27"/>
        <end position="42"/>
    </location>
</feature>
<reference evidence="7 8" key="1">
    <citation type="submission" date="2016-11" db="EMBL/GenBank/DDBJ databases">
        <title>Study of marine rhodopsin-containing bacteria.</title>
        <authorList>
            <person name="Yoshizawa S."/>
            <person name="Kumagai Y."/>
            <person name="Kogure K."/>
        </authorList>
    </citation>
    <scope>NUCLEOTIDE SEQUENCE [LARGE SCALE GENOMIC DNA]</scope>
    <source>
        <strain evidence="7 8">SAORIC-28</strain>
    </source>
</reference>
<keyword evidence="2 5" id="KW-0812">Transmembrane</keyword>
<comment type="subcellular location">
    <subcellularLocation>
        <location evidence="1">Membrane</location>
        <topology evidence="1">Multi-pass membrane protein</topology>
    </subcellularLocation>
</comment>
<evidence type="ECO:0000259" key="6">
    <source>
        <dbReference type="Pfam" id="PF01699"/>
    </source>
</evidence>
<dbReference type="AlphaFoldDB" id="A0A271ITY6"/>
<dbReference type="OrthoDB" id="8447150at2"/>
<proteinExistence type="predicted"/>
<protein>
    <recommendedName>
        <fullName evidence="6">Sodium/calcium exchanger membrane region domain-containing protein</fullName>
    </recommendedName>
</protein>
<evidence type="ECO:0000313" key="7">
    <source>
        <dbReference type="EMBL" id="PAP74580.1"/>
    </source>
</evidence>
<dbReference type="Pfam" id="PF01699">
    <property type="entry name" value="Na_Ca_ex"/>
    <property type="match status" value="1"/>
</dbReference>
<dbReference type="EMBL" id="MQWD01000005">
    <property type="protein sequence ID" value="PAP74580.1"/>
    <property type="molecule type" value="Genomic_DNA"/>
</dbReference>
<evidence type="ECO:0000256" key="5">
    <source>
        <dbReference type="SAM" id="Phobius"/>
    </source>
</evidence>
<feature type="transmembrane region" description="Helical" evidence="5">
    <location>
        <begin position="62"/>
        <end position="80"/>
    </location>
</feature>
<feature type="transmembrane region" description="Helical" evidence="5">
    <location>
        <begin position="158"/>
        <end position="178"/>
    </location>
</feature>
<feature type="transmembrane region" description="Helical" evidence="5">
    <location>
        <begin position="95"/>
        <end position="118"/>
    </location>
</feature>
<dbReference type="InterPro" id="IPR044880">
    <property type="entry name" value="NCX_ion-bd_dom_sf"/>
</dbReference>
<dbReference type="Proteomes" id="UP000216339">
    <property type="component" value="Unassembled WGS sequence"/>
</dbReference>
<dbReference type="InterPro" id="IPR004837">
    <property type="entry name" value="NaCa_Exmemb"/>
</dbReference>
<name>A0A271ITY6_9BACT</name>
<dbReference type="Gene3D" id="1.20.1420.30">
    <property type="entry name" value="NCX, central ion-binding region"/>
    <property type="match status" value="1"/>
</dbReference>
<feature type="transmembrane region" description="Helical" evidence="5">
    <location>
        <begin position="130"/>
        <end position="152"/>
    </location>
</feature>
<evidence type="ECO:0000313" key="8">
    <source>
        <dbReference type="Proteomes" id="UP000216339"/>
    </source>
</evidence>
<evidence type="ECO:0000256" key="3">
    <source>
        <dbReference type="ARBA" id="ARBA00022989"/>
    </source>
</evidence>
<feature type="domain" description="Sodium/calcium exchanger membrane region" evidence="6">
    <location>
        <begin position="62"/>
        <end position="205"/>
    </location>
</feature>